<evidence type="ECO:0000256" key="1">
    <source>
        <dbReference type="SAM" id="Phobius"/>
    </source>
</evidence>
<dbReference type="RefSeq" id="WP_142897498.1">
    <property type="nucleotide sequence ID" value="NZ_ML660056.1"/>
</dbReference>
<proteinExistence type="predicted"/>
<evidence type="ECO:0008006" key="5">
    <source>
        <dbReference type="Google" id="ProtNLM"/>
    </source>
</evidence>
<name>A0A545TPX3_9PROT</name>
<keyword evidence="1" id="KW-0472">Membrane</keyword>
<keyword evidence="4" id="KW-1185">Reference proteome</keyword>
<comment type="caution">
    <text evidence="3">The sequence shown here is derived from an EMBL/GenBank/DDBJ whole genome shotgun (WGS) entry which is preliminary data.</text>
</comment>
<gene>
    <name evidence="3" type="ORF">FKG95_16615</name>
</gene>
<dbReference type="AlphaFoldDB" id="A0A545TPX3"/>
<evidence type="ECO:0000256" key="2">
    <source>
        <dbReference type="SAM" id="SignalP"/>
    </source>
</evidence>
<accession>A0A545TPX3</accession>
<evidence type="ECO:0000313" key="3">
    <source>
        <dbReference type="EMBL" id="TQV79274.1"/>
    </source>
</evidence>
<dbReference type="EMBL" id="VHSH01000005">
    <property type="protein sequence ID" value="TQV79274.1"/>
    <property type="molecule type" value="Genomic_DNA"/>
</dbReference>
<keyword evidence="2" id="KW-0732">Signal</keyword>
<keyword evidence="1" id="KW-0812">Transmembrane</keyword>
<organism evidence="3 4">
    <name type="scientific">Denitrobaculum tricleocarpae</name>
    <dbReference type="NCBI Taxonomy" id="2591009"/>
    <lineage>
        <taxon>Bacteria</taxon>
        <taxon>Pseudomonadati</taxon>
        <taxon>Pseudomonadota</taxon>
        <taxon>Alphaproteobacteria</taxon>
        <taxon>Rhodospirillales</taxon>
        <taxon>Rhodospirillaceae</taxon>
        <taxon>Denitrobaculum</taxon>
    </lineage>
</organism>
<reference evidence="3 4" key="1">
    <citation type="submission" date="2019-06" db="EMBL/GenBank/DDBJ databases">
        <title>Whole genome sequence for Rhodospirillaceae sp. R148.</title>
        <authorList>
            <person name="Wang G."/>
        </authorList>
    </citation>
    <scope>NUCLEOTIDE SEQUENCE [LARGE SCALE GENOMIC DNA]</scope>
    <source>
        <strain evidence="3 4">R148</strain>
    </source>
</reference>
<dbReference type="Proteomes" id="UP000315252">
    <property type="component" value="Unassembled WGS sequence"/>
</dbReference>
<sequence length="74" mass="7741">MRKLVAFLICGIVLVSAGSAQAYVGPGLGLGAIGAVLGVVLSVILALFAIFWYPLKRMFKKKAPPPPGKTEKEA</sequence>
<feature type="transmembrane region" description="Helical" evidence="1">
    <location>
        <begin position="32"/>
        <end position="53"/>
    </location>
</feature>
<feature type="signal peptide" evidence="2">
    <location>
        <begin position="1"/>
        <end position="22"/>
    </location>
</feature>
<feature type="chain" id="PRO_5021987837" description="CTP synthetase" evidence="2">
    <location>
        <begin position="23"/>
        <end position="74"/>
    </location>
</feature>
<protein>
    <recommendedName>
        <fullName evidence="5">CTP synthetase</fullName>
    </recommendedName>
</protein>
<keyword evidence="1" id="KW-1133">Transmembrane helix</keyword>
<evidence type="ECO:0000313" key="4">
    <source>
        <dbReference type="Proteomes" id="UP000315252"/>
    </source>
</evidence>